<gene>
    <name evidence="2" type="ORF">JTE90_013123</name>
</gene>
<dbReference type="Proteomes" id="UP000827092">
    <property type="component" value="Unassembled WGS sequence"/>
</dbReference>
<comment type="caution">
    <text evidence="2">The sequence shown here is derived from an EMBL/GenBank/DDBJ whole genome shotgun (WGS) entry which is preliminary data.</text>
</comment>
<feature type="region of interest" description="Disordered" evidence="1">
    <location>
        <begin position="1045"/>
        <end position="1086"/>
    </location>
</feature>
<evidence type="ECO:0000313" key="3">
    <source>
        <dbReference type="Proteomes" id="UP000827092"/>
    </source>
</evidence>
<evidence type="ECO:0000313" key="2">
    <source>
        <dbReference type="EMBL" id="KAG8178967.1"/>
    </source>
</evidence>
<accession>A0AAV6U4P8</accession>
<keyword evidence="3" id="KW-1185">Reference proteome</keyword>
<protein>
    <submittedName>
        <fullName evidence="2">Uncharacterized protein</fullName>
    </submittedName>
</protein>
<reference evidence="2 3" key="1">
    <citation type="journal article" date="2022" name="Nat. Ecol. Evol.">
        <title>A masculinizing supergene underlies an exaggerated male reproductive morph in a spider.</title>
        <authorList>
            <person name="Hendrickx F."/>
            <person name="De Corte Z."/>
            <person name="Sonet G."/>
            <person name="Van Belleghem S.M."/>
            <person name="Kostlbacher S."/>
            <person name="Vangestel C."/>
        </authorList>
    </citation>
    <scope>NUCLEOTIDE SEQUENCE [LARGE SCALE GENOMIC DNA]</scope>
    <source>
        <strain evidence="2">W744_W776</strain>
    </source>
</reference>
<name>A0AAV6U4P8_9ARAC</name>
<dbReference type="AlphaFoldDB" id="A0AAV6U4P8"/>
<dbReference type="EMBL" id="JAFNEN010000656">
    <property type="protein sequence ID" value="KAG8178967.1"/>
    <property type="molecule type" value="Genomic_DNA"/>
</dbReference>
<organism evidence="2 3">
    <name type="scientific">Oedothorax gibbosus</name>
    <dbReference type="NCBI Taxonomy" id="931172"/>
    <lineage>
        <taxon>Eukaryota</taxon>
        <taxon>Metazoa</taxon>
        <taxon>Ecdysozoa</taxon>
        <taxon>Arthropoda</taxon>
        <taxon>Chelicerata</taxon>
        <taxon>Arachnida</taxon>
        <taxon>Araneae</taxon>
        <taxon>Araneomorphae</taxon>
        <taxon>Entelegynae</taxon>
        <taxon>Araneoidea</taxon>
        <taxon>Linyphiidae</taxon>
        <taxon>Erigoninae</taxon>
        <taxon>Oedothorax</taxon>
    </lineage>
</organism>
<evidence type="ECO:0000256" key="1">
    <source>
        <dbReference type="SAM" id="MobiDB-lite"/>
    </source>
</evidence>
<proteinExistence type="predicted"/>
<sequence>MNHLLNYIDIIDNENKNKTFPIFFNTTNHAKETYFDHKSIAYDDNSNKGIEEKIRHFGDDEEIILQSSNTKKNLSTSVVNSMTFISDEHLIKPNTATSNDLFWNTGSFSQTFSNPLTQKKSITSSCFMYQKHLVDVPLSTIASQNIPIKTLVPIIFHDYQIVEKVPKEILFERETSKSHTTFLSNGNPVKASVSETLESFPTQVQSFYTAFAREVDFDTFDCFLQKCEPEKIDKTKTKTQFQCSKLHLQKHLHHLNKATNFSAIRIQRVIGIANDKANEICNLSNVLLKSSMKNNLGEEKPAWSKFLHPADEFSSMPNLVGFKHNTLEISLQNNSQNASLRLGKAFEDKVMYSFDCLKTLSCRTECFQSYSHGNIIEDTKSESWFRKRMDNSSTSSFELPISYPILKFQEISSNNNVPLVENKDNNNDAVPFVQDRLFNKPLSRVFEAQEQSNNNKYVTDNNNYLLKESEEDSSTLLEGFSWDEGSLIEEDQFYDCLEDISLDKSEKNSEILFSTDDDFVAIQDAATFPESHFQEPVIFSYVEEDTHEVDEILIYPKIYMERISKNSNKILTSEEILPKLLESSKFYDGQPIGIFTHVRGIRKAIQNEISQKIDEYSIPASTYAGNREPDPLPQFNTLKRSKLNKVSVKVGVKKQRRNRKKPIKRNKVKITSKQKLYSESNRFSQTFRSSNIPQIVKNKSLQQGDDYCGIPFNNSIEKYYKSANFQQEYKSLTSIPVSSSSKQNYEIHEAGDQLVKEIPSRRQESAIDKFEFSLFQQRTFNNKSREPSELQSGVCKSSCETSRIPCYISKHTGPPKSIAVLQKPSVVRCSSSVEEKSSSKKTTSVEICRKAWGDSIQAGPHKSKAVLEKQILVRCSPSVEGKSSSKKTTSTETCRKACGDSTYITSAILEEANCCSMTFPTIGVQKNDPSRQKLRISIRKDLKVEDIVSSDFRSHFCFYAKMGHRLRSGSAIPKSNSNYWLKRTGVVVDSRSRQTAEECFSFIAKSKLVLNIYDYVHYLIALSKRTKVCLSDLIRQMKSGDISTQRQKNASFPDVGCTTDRSSLPPRSRFTLSTHGDSRPRKTSYS</sequence>